<name>A0ABW9IPT9_STRGJ</name>
<keyword evidence="2" id="KW-1185">Reference proteome</keyword>
<gene>
    <name evidence="1" type="ORF">ACKI1S_27915</name>
</gene>
<proteinExistence type="predicted"/>
<evidence type="ECO:0008006" key="3">
    <source>
        <dbReference type="Google" id="ProtNLM"/>
    </source>
</evidence>
<dbReference type="EMBL" id="JBJVNE010000014">
    <property type="protein sequence ID" value="MFM9649962.1"/>
    <property type="molecule type" value="Genomic_DNA"/>
</dbReference>
<accession>A0ABW9IPT9</accession>
<evidence type="ECO:0000313" key="2">
    <source>
        <dbReference type="Proteomes" id="UP001631993"/>
    </source>
</evidence>
<reference evidence="1 2" key="1">
    <citation type="submission" date="2024-12" db="EMBL/GenBank/DDBJ databases">
        <title>Forecasting of Potato common scab and diversities of Pathogenic streptomyces spp. in china.</title>
        <authorList>
            <person name="Handique U."/>
            <person name="Wu J."/>
        </authorList>
    </citation>
    <scope>NUCLEOTIDE SEQUENCE [LARGE SCALE GENOMIC DNA]</scope>
    <source>
        <strain evidence="1 2">ZRIMU1585</strain>
    </source>
</reference>
<organism evidence="1 2">
    <name type="scientific">Streptomyces galilaeus</name>
    <dbReference type="NCBI Taxonomy" id="33899"/>
    <lineage>
        <taxon>Bacteria</taxon>
        <taxon>Bacillati</taxon>
        <taxon>Actinomycetota</taxon>
        <taxon>Actinomycetes</taxon>
        <taxon>Kitasatosporales</taxon>
        <taxon>Streptomycetaceae</taxon>
        <taxon>Streptomyces</taxon>
    </lineage>
</organism>
<evidence type="ECO:0000313" key="1">
    <source>
        <dbReference type="EMBL" id="MFM9649962.1"/>
    </source>
</evidence>
<comment type="caution">
    <text evidence="1">The sequence shown here is derived from an EMBL/GenBank/DDBJ whole genome shotgun (WGS) entry which is preliminary data.</text>
</comment>
<dbReference type="Proteomes" id="UP001631993">
    <property type="component" value="Unassembled WGS sequence"/>
</dbReference>
<dbReference type="RefSeq" id="WP_409097722.1">
    <property type="nucleotide sequence ID" value="NZ_JBJVNE010000014.1"/>
</dbReference>
<sequence>MTGQGDNMPDNDLGTVTIGAREIYDELVAMRDDVRSSGQALTAVSATLTDHEDRLRSVERWKYSVPTALVTAVLSGAVTIYTKVKG</sequence>
<protein>
    <recommendedName>
        <fullName evidence="3">DUF3618 domain-containing protein</fullName>
    </recommendedName>
</protein>